<accession>A0A9X0D8R3</accession>
<evidence type="ECO:0000256" key="2">
    <source>
        <dbReference type="SAM" id="MobiDB-lite"/>
    </source>
</evidence>
<keyword evidence="5" id="KW-1185">Reference proteome</keyword>
<feature type="compositionally biased region" description="Low complexity" evidence="2">
    <location>
        <begin position="437"/>
        <end position="461"/>
    </location>
</feature>
<feature type="compositionally biased region" description="Acidic residues" evidence="2">
    <location>
        <begin position="361"/>
        <end position="377"/>
    </location>
</feature>
<feature type="region of interest" description="Disordered" evidence="2">
    <location>
        <begin position="336"/>
        <end position="461"/>
    </location>
</feature>
<dbReference type="EMBL" id="MU825409">
    <property type="protein sequence ID" value="KAJ7390975.1"/>
    <property type="molecule type" value="Genomic_DNA"/>
</dbReference>
<evidence type="ECO:0000313" key="4">
    <source>
        <dbReference type="EMBL" id="KAJ7390975.1"/>
    </source>
</evidence>
<dbReference type="OrthoDB" id="5987992at2759"/>
<feature type="coiled-coil region" evidence="1">
    <location>
        <begin position="720"/>
        <end position="769"/>
    </location>
</feature>
<feature type="signal peptide" evidence="3">
    <location>
        <begin position="1"/>
        <end position="23"/>
    </location>
</feature>
<protein>
    <submittedName>
        <fullName evidence="4">Uncharacterized protein</fullName>
    </submittedName>
</protein>
<evidence type="ECO:0000256" key="1">
    <source>
        <dbReference type="SAM" id="Coils"/>
    </source>
</evidence>
<feature type="region of interest" description="Disordered" evidence="2">
    <location>
        <begin position="288"/>
        <end position="316"/>
    </location>
</feature>
<feature type="compositionally biased region" description="Basic and acidic residues" evidence="2">
    <location>
        <begin position="82"/>
        <end position="100"/>
    </location>
</feature>
<comment type="caution">
    <text evidence="4">The sequence shown here is derived from an EMBL/GenBank/DDBJ whole genome shotgun (WGS) entry which is preliminary data.</text>
</comment>
<gene>
    <name evidence="4" type="ORF">OS493_020995</name>
</gene>
<keyword evidence="1" id="KW-0175">Coiled coil</keyword>
<evidence type="ECO:0000256" key="3">
    <source>
        <dbReference type="SAM" id="SignalP"/>
    </source>
</evidence>
<feature type="compositionally biased region" description="Acidic residues" evidence="2">
    <location>
        <begin position="62"/>
        <end position="81"/>
    </location>
</feature>
<feature type="region of interest" description="Disordered" evidence="2">
    <location>
        <begin position="59"/>
        <end position="126"/>
    </location>
</feature>
<proteinExistence type="predicted"/>
<evidence type="ECO:0000313" key="5">
    <source>
        <dbReference type="Proteomes" id="UP001163046"/>
    </source>
</evidence>
<feature type="region of interest" description="Disordered" evidence="2">
    <location>
        <begin position="981"/>
        <end position="1007"/>
    </location>
</feature>
<name>A0A9X0D8R3_9CNID</name>
<keyword evidence="3" id="KW-0732">Signal</keyword>
<sequence>MASVSLKLLLLVTAVFLLGDSSAQEFYDDEANLAEQYSPLLGENFIDYPVLEEYGFPTVEEFPGEDMDDDDDVDEEDDPDETDQKAMKRDKNYQDNEHAQKTSSALTSKSDAREKRQLPLQADNPVLMARDKLQRAIKAAQALSSIENQLGLNPSTIENKTEKLEKQLKDEETNFKKLADQTENKDKKKNFVKLEKNADEDVNKAESILKLIVSLEAAKYLAKERAQEDLIKAQKDKIASTPQMILGSPLSYPPQAAGYFGGVSQPAYQPVMPSYTASYQPQMFQGISAPSRAPAPPVSLAGPTNVVPPYQPSYQDNTDLLRLNAIKAQQASIAAFAPQSSAQHTVEPVEPETAKVASYSPEEDNTDISPEDMEFSDTENPSQTTKPAVEQAPVTAPKDQSDAHGPSNNDHKSPKAHASATKPQPINKDAAQAASHPAQPVTPAQPVAPVQPIAPAQPFTPIQPVAPAQPFTPVQPVAPVQPVVPAQPVAPVQPVTLPVQTIESAVGQSNGFMPQAAPLTASYNPGVAAPHLASMSRYFDSPSNSPNLFAPQSYYQPMPKLQTPPQKFVAHAQPKKPSPKGPGSVKPAVTPYTAFNDQPQVSTPPSPVNFQPPSTAAYSSEQALSGAYPPSPFYSWNTQALPSSNPQYSWNSPMYYPPAAPYQAPVNPLIAEAYRKLHDTERANLAMSKIEEAIGLSPTSVRHIVDDIEKQAKMETSRYEDDMSKEKAEITKEKEHLEKDEVADDVQAKKKLQDDETKLRNNIKKENVAKLEVDKIKKIEKILTIIEAAKYSAMQRANKRIHKLKTDDGTADGDDIRKRDLEDLENDIRRRRRNEINIWLKGSRNRINTSHFIRSHLARLGHQKERNSRWSLDEKNLLHISENSADKLNQTDDDTKEKRLQKLKFFKTLSSNKKLDSGKQFLVGKKTDVPSKPETSANALVMAKMLDKMDKLFKIQGDILKYLKTEHIIHRLHGRKPFAKRWKRSLHHAKHQKKTHKDVKRKKRKAN</sequence>
<dbReference type="Proteomes" id="UP001163046">
    <property type="component" value="Unassembled WGS sequence"/>
</dbReference>
<organism evidence="4 5">
    <name type="scientific">Desmophyllum pertusum</name>
    <dbReference type="NCBI Taxonomy" id="174260"/>
    <lineage>
        <taxon>Eukaryota</taxon>
        <taxon>Metazoa</taxon>
        <taxon>Cnidaria</taxon>
        <taxon>Anthozoa</taxon>
        <taxon>Hexacorallia</taxon>
        <taxon>Scleractinia</taxon>
        <taxon>Caryophylliina</taxon>
        <taxon>Caryophylliidae</taxon>
        <taxon>Desmophyllum</taxon>
    </lineage>
</organism>
<dbReference type="AlphaFoldDB" id="A0A9X0D8R3"/>
<feature type="chain" id="PRO_5040869108" evidence="3">
    <location>
        <begin position="24"/>
        <end position="1007"/>
    </location>
</feature>
<feature type="region of interest" description="Disordered" evidence="2">
    <location>
        <begin position="550"/>
        <end position="616"/>
    </location>
</feature>
<reference evidence="4" key="1">
    <citation type="submission" date="2023-01" db="EMBL/GenBank/DDBJ databases">
        <title>Genome assembly of the deep-sea coral Lophelia pertusa.</title>
        <authorList>
            <person name="Herrera S."/>
            <person name="Cordes E."/>
        </authorList>
    </citation>
    <scope>NUCLEOTIDE SEQUENCE</scope>
    <source>
        <strain evidence="4">USNM1676648</strain>
        <tissue evidence="4">Polyp</tissue>
    </source>
</reference>